<keyword evidence="3 10" id="KW-0808">Transferase</keyword>
<keyword evidence="7 10" id="KW-0862">Zinc</keyword>
<dbReference type="EMBL" id="GFAH01000661">
    <property type="protein sequence ID" value="JAV47728.1"/>
    <property type="molecule type" value="Transcribed_RNA"/>
</dbReference>
<dbReference type="InterPro" id="IPR036390">
    <property type="entry name" value="WH_DNA-bd_sf"/>
</dbReference>
<dbReference type="FunFam" id="2.10.110.30:FF:000001">
    <property type="entry name" value="E3 ubiquitin-protein ligase UBR2 isoform 1"/>
    <property type="match status" value="1"/>
</dbReference>
<keyword evidence="4 10" id="KW-0479">Metal-binding</keyword>
<feature type="zinc finger region" description="UBR-type" evidence="9">
    <location>
        <begin position="105"/>
        <end position="176"/>
    </location>
</feature>
<evidence type="ECO:0000256" key="6">
    <source>
        <dbReference type="ARBA" id="ARBA00022786"/>
    </source>
</evidence>
<feature type="region of interest" description="Disordered" evidence="11">
    <location>
        <begin position="1001"/>
        <end position="1023"/>
    </location>
</feature>
<evidence type="ECO:0000256" key="11">
    <source>
        <dbReference type="SAM" id="MobiDB-lite"/>
    </source>
</evidence>
<dbReference type="InterPro" id="IPR055194">
    <property type="entry name" value="UBR1-like_WH"/>
</dbReference>
<accession>A0A1W7R9B1</accession>
<dbReference type="Gene3D" id="2.10.110.30">
    <property type="match status" value="1"/>
</dbReference>
<dbReference type="GO" id="GO:0016567">
    <property type="term" value="P:protein ubiquitination"/>
    <property type="evidence" value="ECO:0007669"/>
    <property type="project" value="UniProtKB-UniRule"/>
</dbReference>
<dbReference type="UniPathway" id="UPA00143"/>
<dbReference type="GO" id="GO:0008270">
    <property type="term" value="F:zinc ion binding"/>
    <property type="evidence" value="ECO:0007669"/>
    <property type="project" value="UniProtKB-UniRule"/>
</dbReference>
<comment type="function">
    <text evidence="10">Ubiquitin ligase protein which is a component of the N-end rule pathway. Recognizes and binds to proteins bearing specific N-terminal residues that are destabilizing according to the N-end rule, leading to their ubiquitination and subsequent degradation.</text>
</comment>
<dbReference type="InterPro" id="IPR014719">
    <property type="entry name" value="Ribosomal_bL12_C/ClpS-like"/>
</dbReference>
<keyword evidence="5 10" id="KW-0863">Zinc-finger</keyword>
<evidence type="ECO:0000256" key="8">
    <source>
        <dbReference type="ARBA" id="ARBA00046341"/>
    </source>
</evidence>
<evidence type="ECO:0000256" key="7">
    <source>
        <dbReference type="ARBA" id="ARBA00022833"/>
    </source>
</evidence>
<dbReference type="CDD" id="cd19672">
    <property type="entry name" value="UBR-box_UBR1_like"/>
    <property type="match status" value="1"/>
</dbReference>
<evidence type="ECO:0000259" key="12">
    <source>
        <dbReference type="PROSITE" id="PS51157"/>
    </source>
</evidence>
<comment type="catalytic activity">
    <reaction evidence="1 10">
        <text>S-ubiquitinyl-[E2 ubiquitin-conjugating enzyme]-L-cysteine + [acceptor protein]-L-lysine = [E2 ubiquitin-conjugating enzyme]-L-cysteine + N(6)-ubiquitinyl-[acceptor protein]-L-lysine.</text>
        <dbReference type="EC" id="2.3.2.27"/>
    </reaction>
</comment>
<evidence type="ECO:0000256" key="1">
    <source>
        <dbReference type="ARBA" id="ARBA00000900"/>
    </source>
</evidence>
<dbReference type="Pfam" id="PF18995">
    <property type="entry name" value="PRT6_C"/>
    <property type="match status" value="1"/>
</dbReference>
<dbReference type="PANTHER" id="PTHR21497:SF24">
    <property type="entry name" value="E3 UBIQUITIN-PROTEIN LIGASE UBR1"/>
    <property type="match status" value="1"/>
</dbReference>
<dbReference type="SUPFAM" id="SSF54736">
    <property type="entry name" value="ClpS-like"/>
    <property type="match status" value="1"/>
</dbReference>
<dbReference type="GO" id="GO:0061630">
    <property type="term" value="F:ubiquitin protein ligase activity"/>
    <property type="evidence" value="ECO:0007669"/>
    <property type="project" value="UniProtKB-UniRule"/>
</dbReference>
<dbReference type="SMART" id="SM00396">
    <property type="entry name" value="ZnF_UBR1"/>
    <property type="match status" value="1"/>
</dbReference>
<dbReference type="Pfam" id="PF02617">
    <property type="entry name" value="ClpS"/>
    <property type="match status" value="1"/>
</dbReference>
<dbReference type="InterPro" id="IPR044046">
    <property type="entry name" value="E3_ligase_UBR-like_C"/>
</dbReference>
<keyword evidence="6 10" id="KW-0833">Ubl conjugation pathway</keyword>
<dbReference type="Gene3D" id="3.30.1390.10">
    <property type="match status" value="1"/>
</dbReference>
<dbReference type="Pfam" id="PF22960">
    <property type="entry name" value="WHD_UBR1"/>
    <property type="match status" value="1"/>
</dbReference>
<dbReference type="FunFam" id="3.30.1390.10:FF:000003">
    <property type="entry name" value="E3 ubiquitin-protein ligase UBR2 isoform X1"/>
    <property type="match status" value="1"/>
</dbReference>
<dbReference type="PROSITE" id="PS51157">
    <property type="entry name" value="ZF_UBR"/>
    <property type="match status" value="1"/>
</dbReference>
<feature type="domain" description="UBR-type" evidence="12">
    <location>
        <begin position="105"/>
        <end position="176"/>
    </location>
</feature>
<protein>
    <recommendedName>
        <fullName evidence="10">E3 ubiquitin-protein ligase</fullName>
        <ecNumber evidence="10">2.3.2.27</ecNumber>
    </recommendedName>
</protein>
<evidence type="ECO:0000313" key="13">
    <source>
        <dbReference type="EMBL" id="JAV47728.1"/>
    </source>
</evidence>
<dbReference type="InterPro" id="IPR003769">
    <property type="entry name" value="ClpS_core"/>
</dbReference>
<comment type="pathway">
    <text evidence="2 10">Protein modification; protein ubiquitination.</text>
</comment>
<name>A0A1W7R9B1_9SCOR</name>
<dbReference type="EC" id="2.3.2.27" evidence="10"/>
<evidence type="ECO:0000256" key="3">
    <source>
        <dbReference type="ARBA" id="ARBA00022679"/>
    </source>
</evidence>
<dbReference type="PANTHER" id="PTHR21497">
    <property type="entry name" value="UBIQUITIN LIGASE E3 ALPHA-RELATED"/>
    <property type="match status" value="1"/>
</dbReference>
<dbReference type="InterPro" id="IPR042065">
    <property type="entry name" value="E3_ELL-like"/>
</dbReference>
<evidence type="ECO:0000256" key="5">
    <source>
        <dbReference type="ARBA" id="ARBA00022771"/>
    </source>
</evidence>
<proteinExistence type="inferred from homology"/>
<organism evidence="13">
    <name type="scientific">Hadrurus spadix</name>
    <dbReference type="NCBI Taxonomy" id="141984"/>
    <lineage>
        <taxon>Eukaryota</taxon>
        <taxon>Metazoa</taxon>
        <taxon>Ecdysozoa</taxon>
        <taxon>Arthropoda</taxon>
        <taxon>Chelicerata</taxon>
        <taxon>Arachnida</taxon>
        <taxon>Scorpiones</taxon>
        <taxon>Iurida</taxon>
        <taxon>Iuroidea</taxon>
        <taxon>Hadrurus</taxon>
    </lineage>
</organism>
<comment type="similarity">
    <text evidence="8 10">Belongs to the E3 ubiquitin-protein ligase UBR1-like family.</text>
</comment>
<dbReference type="InterPro" id="IPR003126">
    <property type="entry name" value="Znf_UBR"/>
</dbReference>
<dbReference type="InterPro" id="IPR039164">
    <property type="entry name" value="UBR1-like"/>
</dbReference>
<dbReference type="SUPFAM" id="SSF46785">
    <property type="entry name" value="Winged helix' DNA-binding domain"/>
    <property type="match status" value="1"/>
</dbReference>
<evidence type="ECO:0000256" key="2">
    <source>
        <dbReference type="ARBA" id="ARBA00004906"/>
    </source>
</evidence>
<evidence type="ECO:0000256" key="10">
    <source>
        <dbReference type="RuleBase" id="RU366018"/>
    </source>
</evidence>
<reference evidence="13" key="1">
    <citation type="submission" date="2016-11" db="EMBL/GenBank/DDBJ databases">
        <title>Venom-gland transcriptomics and venom proteomics of the black-back scorpion (Hadrurus spadix) reveal detectability challenges and an unexplored realm of animal toxin diversity.</title>
        <authorList>
            <person name="Rokyta D.R."/>
            <person name="Ward M.J."/>
        </authorList>
    </citation>
    <scope>NUCLEOTIDE SEQUENCE</scope>
    <source>
        <tissue evidence="13">Venom gland</tissue>
    </source>
</reference>
<evidence type="ECO:0000256" key="9">
    <source>
        <dbReference type="PROSITE-ProRule" id="PRU00508"/>
    </source>
</evidence>
<dbReference type="GO" id="GO:0071596">
    <property type="term" value="P:ubiquitin-dependent protein catabolic process via the N-end rule pathway"/>
    <property type="evidence" value="ECO:0007669"/>
    <property type="project" value="UniProtKB-UniRule"/>
</dbReference>
<dbReference type="GO" id="GO:0000151">
    <property type="term" value="C:ubiquitin ligase complex"/>
    <property type="evidence" value="ECO:0007669"/>
    <property type="project" value="TreeGrafter"/>
</dbReference>
<dbReference type="Gene3D" id="1.10.10.2670">
    <property type="entry name" value="E3 ubiquitin-protein ligase"/>
    <property type="match status" value="1"/>
</dbReference>
<dbReference type="GO" id="GO:0005737">
    <property type="term" value="C:cytoplasm"/>
    <property type="evidence" value="ECO:0007669"/>
    <property type="project" value="TreeGrafter"/>
</dbReference>
<dbReference type="Pfam" id="PF02207">
    <property type="entry name" value="zf-UBR"/>
    <property type="match status" value="1"/>
</dbReference>
<evidence type="ECO:0000256" key="4">
    <source>
        <dbReference type="ARBA" id="ARBA00022723"/>
    </source>
</evidence>
<sequence>MDTIDEMQDSVMLPSTFHNDLDFRIHDWMKKFECKTLDANDIRSYWAQYVPAIYSPPVDCNCLNLTYDEKKAERLLFTPLERLVTHSNDPQKVFEEIRNVERPPTLCGRVFKAGEPTYSCRDCGLDPTCVLCVDCFKNSAHKMHRYKMSMSGGGGYCDCGDEGAWKAHAFCEVHLQAKIQANDGSTPMDKLPADLVDRMRFIMETVLHYCFQMLTWEHAINLPADLQPQKKSDESTTIYATVLFNDEVHTYEQVIQTLGRAIGCNQKEATDFATVIDREGRCIVKCSNFTACNQVRHIIERVTSRHGSQPLKVIVMHTDVLAHQIFAMRLLSWLQQILSHSEGFRIIFSRVMMLPVASDSPLLENVLLSDTQLWKTARNQWHQLFISGMLMEQQCKKTFAKVFTKNYPVLVKDFIADDHEHAMSITSLSVQVFTLPLAHTLIREENAMSVLLKTFLTECERNRNEDGKLAFERNHTNPSFRRAQYVLYDVKYLLTVTPDQWVDAMRKNFLNGTQSLLILLNWMQGMDSVVRQVGQHVEFEAEWETGINLQLKLAPVITLTLKWCGSDRSVLIKALRAAQRHFVTLQDKMVCVDREILGHSASCIDYDVSSMPVTVHIPLSRFIAGLLLHLEKYGLTYHSPEFENKSSPKQLMELPLRTLVMMAQFRAGMWRRNGYSLLNQVYFYHNVRLRDEMYDRDIMMMQIAASMMESNEFMVHLLNKFSLLNWVDEYYDAPHRKTEDDVTRQTVTVAEEFLGLILTIVSERHTPGIGNVSEADRIKKEIIQLLCVESMPHSQLFKLLPKDPNHETGMEEVINEVAAFRKPQGSATGKYELKPEFYKDFNPFYYHYTREDQSRAEEVQLKRRRTASEDECCPPPVPPEFCSNFCTVINILQCDIMLHVTKLVLKRTINLQSGAYTETQFEKILHLIGVGLQEEQRVLDGSASNTAFTYVDKATKSEILQCLEECMNCPRIEAQKDLLKWTIRKFKYVQNLRTKGETNVVEMEEGTSDSQVGETSKKDRKRNAELAAARKARIMAQMSAMQKNFIREHAELFKEAELEELSMSDSQVDITSELHTENPIAVGNYQRGRNVSIQVFTCILCREDQEVTLAGPALVLAAFVQRSTVLSKNRKHALNDADNYDPLLVPADLFSGPHTTTCGHVMHSDCWQKFFDSVLKKERRRPLRFGRHISFDVDKNEFLCPLCECLSNSVIPLVPAISSLVPADSCKSVEILIDDWILAMHKAVEKVYVQQVEDPSADADSGEKFINHFKPASLEEIAPILNTHVAEQFTSLFDCYRLPSESREAVFSESLLEMMKNFSQATYIIGLNLHPHPDDDRVPLTAWWSCSYTIHAIEWLLRDQGKPLFGELSSRNSNCLQAIVRFVTSSLQVFDPQTVRSHGVRLLRFLILSENHLYSSQCCLEVDAFSLLVSLALSTPNLFGNDEGKSATKPVPLPLGSILDQHLLHVVYVFHLVQLLLTYTYPDDEAMETDSIEDIQDSEETIAFHFFKEVMYAAGLAQNKTLPSGIQIVQSIHEGMLPFLRCCALFYHYVTDITPPQQLQQLDSNEYQHLCHYLGLPIHISEILHSSSLKQLALNWARHPRILHLLNIRNRSKTPEPSSEPPTDSLVVHPLSVNQLVELPSDYSELINGVSLFTCPNSDGDDSRSPTMCLVCGEILCSQSYCCQTELENDRVGACTYHAHFCGAEVGVFLRIRDCKILLLARKTKGCYMPPPYVDDYGETDQGLVRGNPLHLCHERYKELHRLWLNHGIPEQIAHVLEQSTSLSVTNWQLL</sequence>